<sequence length="86" mass="9321">MLPARILLILRRRPILRHLLSLIGYLGGAAAMLCGGILFYAGPVFGDQIFASGLLLCGGLGLMIWTHEARKAIRALPVRKPDPIES</sequence>
<comment type="caution">
    <text evidence="2">The sequence shown here is derived from an EMBL/GenBank/DDBJ whole genome shotgun (WGS) entry which is preliminary data.</text>
</comment>
<feature type="transmembrane region" description="Helical" evidence="1">
    <location>
        <begin position="48"/>
        <end position="66"/>
    </location>
</feature>
<feature type="transmembrane region" description="Helical" evidence="1">
    <location>
        <begin position="20"/>
        <end position="42"/>
    </location>
</feature>
<organism evidence="2 3">
    <name type="scientific">Aureimonas ureilytica</name>
    <dbReference type="NCBI Taxonomy" id="401562"/>
    <lineage>
        <taxon>Bacteria</taxon>
        <taxon>Pseudomonadati</taxon>
        <taxon>Pseudomonadota</taxon>
        <taxon>Alphaproteobacteria</taxon>
        <taxon>Hyphomicrobiales</taxon>
        <taxon>Aurantimonadaceae</taxon>
        <taxon>Aureimonas</taxon>
    </lineage>
</organism>
<protein>
    <submittedName>
        <fullName evidence="2">Uncharacterized protein</fullName>
    </submittedName>
</protein>
<proteinExistence type="predicted"/>
<evidence type="ECO:0000256" key="1">
    <source>
        <dbReference type="SAM" id="Phobius"/>
    </source>
</evidence>
<keyword evidence="1" id="KW-0812">Transmembrane</keyword>
<reference evidence="2 3" key="1">
    <citation type="journal article" date="2016" name="Front. Microbiol.">
        <title>Genomic Resource of Rice Seed Associated Bacteria.</title>
        <authorList>
            <person name="Midha S."/>
            <person name="Bansal K."/>
            <person name="Sharma S."/>
            <person name="Kumar N."/>
            <person name="Patil P.P."/>
            <person name="Chaudhry V."/>
            <person name="Patil P.B."/>
        </authorList>
    </citation>
    <scope>NUCLEOTIDE SEQUENCE [LARGE SCALE GENOMIC DNA]</scope>
    <source>
        <strain evidence="2 3">NS226</strain>
    </source>
</reference>
<accession>A0A175RF53</accession>
<dbReference type="RefSeq" id="WP_058633889.1">
    <property type="nucleotide sequence ID" value="NZ_LDPZ01000006.1"/>
</dbReference>
<gene>
    <name evidence="2" type="ORF">NS226_04100</name>
</gene>
<evidence type="ECO:0000313" key="3">
    <source>
        <dbReference type="Proteomes" id="UP000078272"/>
    </source>
</evidence>
<dbReference type="PATRIC" id="fig|401562.3.peg.4346"/>
<dbReference type="Proteomes" id="UP000078272">
    <property type="component" value="Unassembled WGS sequence"/>
</dbReference>
<dbReference type="EMBL" id="LDPZ01000006">
    <property type="protein sequence ID" value="KTQ97824.1"/>
    <property type="molecule type" value="Genomic_DNA"/>
</dbReference>
<keyword evidence="1" id="KW-0472">Membrane</keyword>
<dbReference type="AlphaFoldDB" id="A0A175RF53"/>
<name>A0A175RF53_9HYPH</name>
<keyword evidence="1" id="KW-1133">Transmembrane helix</keyword>
<evidence type="ECO:0000313" key="2">
    <source>
        <dbReference type="EMBL" id="KTQ97824.1"/>
    </source>
</evidence>